<dbReference type="KEGG" id="daw:HS1_002202"/>
<dbReference type="EMBL" id="CP013015">
    <property type="protein sequence ID" value="AMM41988.1"/>
    <property type="molecule type" value="Genomic_DNA"/>
</dbReference>
<dbReference type="SUPFAM" id="SSF52172">
    <property type="entry name" value="CheY-like"/>
    <property type="match status" value="1"/>
</dbReference>
<sequence length="135" mass="15046">MKTLMTKILVVEDEPAIRELLVSFFKLCGWEANSAGNAFEALGILKDDRHDVVITDGLMPQVSGPKFTKIIKKKYPETYVIALTGSNLRKEFNAAGANVYLEKPVDLKRLQIAIEEYFKGNPGGKSDYRCMGTSK</sequence>
<feature type="domain" description="Response regulatory" evidence="3">
    <location>
        <begin position="7"/>
        <end position="118"/>
    </location>
</feature>
<dbReference type="Pfam" id="PF00072">
    <property type="entry name" value="Response_reg"/>
    <property type="match status" value="1"/>
</dbReference>
<evidence type="ECO:0000256" key="2">
    <source>
        <dbReference type="PROSITE-ProRule" id="PRU00169"/>
    </source>
</evidence>
<evidence type="ECO:0000313" key="5">
    <source>
        <dbReference type="Proteomes" id="UP000070560"/>
    </source>
</evidence>
<organism evidence="4 5">
    <name type="scientific">Desulfofervidus auxilii</name>
    <dbReference type="NCBI Taxonomy" id="1621989"/>
    <lineage>
        <taxon>Bacteria</taxon>
        <taxon>Pseudomonadati</taxon>
        <taxon>Thermodesulfobacteriota</taxon>
        <taxon>Candidatus Desulfofervidia</taxon>
        <taxon>Candidatus Desulfofervidales</taxon>
        <taxon>Candidatus Desulfofervidaceae</taxon>
        <taxon>Candidatus Desulfofervidus</taxon>
    </lineage>
</organism>
<dbReference type="Proteomes" id="UP000070560">
    <property type="component" value="Chromosome"/>
</dbReference>
<dbReference type="InterPro" id="IPR050595">
    <property type="entry name" value="Bact_response_regulator"/>
</dbReference>
<dbReference type="SMART" id="SM00448">
    <property type="entry name" value="REC"/>
    <property type="match status" value="1"/>
</dbReference>
<dbReference type="OrthoDB" id="9794815at2"/>
<dbReference type="AlphaFoldDB" id="A0A7U4TJ22"/>
<name>A0A7U4TJ22_DESA2</name>
<dbReference type="GO" id="GO:0000160">
    <property type="term" value="P:phosphorelay signal transduction system"/>
    <property type="evidence" value="ECO:0007669"/>
    <property type="project" value="InterPro"/>
</dbReference>
<accession>A0A7U4TJ22</accession>
<dbReference type="RefSeq" id="WP_066065380.1">
    <property type="nucleotide sequence ID" value="NZ_CP013015.1"/>
</dbReference>
<evidence type="ECO:0000256" key="1">
    <source>
        <dbReference type="ARBA" id="ARBA00022553"/>
    </source>
</evidence>
<reference evidence="4 5" key="1">
    <citation type="submission" date="2015-10" db="EMBL/GenBank/DDBJ databases">
        <title>Candidatus Desulfofervidus auxilii, a hydrogenotrophic sulfate-reducing bacterium involved in the thermophilic anaerobic oxidation of methane.</title>
        <authorList>
            <person name="Krukenberg V."/>
            <person name="Richter M."/>
            <person name="Wegener G."/>
        </authorList>
    </citation>
    <scope>NUCLEOTIDE SEQUENCE [LARGE SCALE GENOMIC DNA]</scope>
    <source>
        <strain evidence="4 5">HS1</strain>
    </source>
</reference>
<protein>
    <submittedName>
        <fullName evidence="4">Signal transduction response regulator, receiver region domain protein</fullName>
    </submittedName>
</protein>
<dbReference type="PROSITE" id="PS50110">
    <property type="entry name" value="RESPONSE_REGULATORY"/>
    <property type="match status" value="1"/>
</dbReference>
<gene>
    <name evidence="4" type="ORF">HS1_002202</name>
</gene>
<dbReference type="InterPro" id="IPR001789">
    <property type="entry name" value="Sig_transdc_resp-reg_receiver"/>
</dbReference>
<proteinExistence type="predicted"/>
<feature type="modified residue" description="4-aspartylphosphate" evidence="2">
    <location>
        <position position="56"/>
    </location>
</feature>
<evidence type="ECO:0000259" key="3">
    <source>
        <dbReference type="PROSITE" id="PS50110"/>
    </source>
</evidence>
<keyword evidence="1 2" id="KW-0597">Phosphoprotein</keyword>
<dbReference type="InterPro" id="IPR011006">
    <property type="entry name" value="CheY-like_superfamily"/>
</dbReference>
<dbReference type="PANTHER" id="PTHR44591:SF3">
    <property type="entry name" value="RESPONSE REGULATORY DOMAIN-CONTAINING PROTEIN"/>
    <property type="match status" value="1"/>
</dbReference>
<dbReference type="PANTHER" id="PTHR44591">
    <property type="entry name" value="STRESS RESPONSE REGULATOR PROTEIN 1"/>
    <property type="match status" value="1"/>
</dbReference>
<keyword evidence="5" id="KW-1185">Reference proteome</keyword>
<dbReference type="Gene3D" id="3.40.50.2300">
    <property type="match status" value="1"/>
</dbReference>
<evidence type="ECO:0000313" key="4">
    <source>
        <dbReference type="EMBL" id="AMM41988.1"/>
    </source>
</evidence>
<dbReference type="CDD" id="cd00156">
    <property type="entry name" value="REC"/>
    <property type="match status" value="1"/>
</dbReference>